<comment type="caution">
    <text evidence="1">The sequence shown here is derived from an EMBL/GenBank/DDBJ whole genome shotgun (WGS) entry which is preliminary data.</text>
</comment>
<reference evidence="1 2" key="1">
    <citation type="submission" date="2018-06" db="EMBL/GenBank/DDBJ databases">
        <title>Comparative genomics reveals the genomic features of Rhizophagus irregularis, R. cerebriforme, R. diaphanum and Gigaspora rosea, and their symbiotic lifestyle signature.</title>
        <authorList>
            <person name="Morin E."/>
            <person name="San Clemente H."/>
            <person name="Chen E.C.H."/>
            <person name="De La Providencia I."/>
            <person name="Hainaut M."/>
            <person name="Kuo A."/>
            <person name="Kohler A."/>
            <person name="Murat C."/>
            <person name="Tang N."/>
            <person name="Roy S."/>
            <person name="Loubradou J."/>
            <person name="Henrissat B."/>
            <person name="Grigoriev I.V."/>
            <person name="Corradi N."/>
            <person name="Roux C."/>
            <person name="Martin F.M."/>
        </authorList>
    </citation>
    <scope>NUCLEOTIDE SEQUENCE [LARGE SCALE GENOMIC DNA]</scope>
    <source>
        <strain evidence="1 2">DAOM 227022</strain>
    </source>
</reference>
<accession>A0A397SFI0</accession>
<organism evidence="1 2">
    <name type="scientific">Glomus cerebriforme</name>
    <dbReference type="NCBI Taxonomy" id="658196"/>
    <lineage>
        <taxon>Eukaryota</taxon>
        <taxon>Fungi</taxon>
        <taxon>Fungi incertae sedis</taxon>
        <taxon>Mucoromycota</taxon>
        <taxon>Glomeromycotina</taxon>
        <taxon>Glomeromycetes</taxon>
        <taxon>Glomerales</taxon>
        <taxon>Glomeraceae</taxon>
        <taxon>Glomus</taxon>
    </lineage>
</organism>
<sequence length="121" mass="14154">MTRQQHNFHLFFTLIKNPNNSTNALAVCNYCISKHGGIAAAQIKPECYTINHVCLCHNYLVKYPNFHKYVDDDEVQKILVLSIPEDNKMKHKAPSKDDKDDGLYEEFLFIYLILYLLINLY</sequence>
<name>A0A397SFI0_9GLOM</name>
<gene>
    <name evidence="1" type="ORF">C1645_834910</name>
</gene>
<dbReference type="OrthoDB" id="2340232at2759"/>
<keyword evidence="2" id="KW-1185">Reference proteome</keyword>
<evidence type="ECO:0000313" key="1">
    <source>
        <dbReference type="EMBL" id="RIA82737.1"/>
    </source>
</evidence>
<evidence type="ECO:0000313" key="2">
    <source>
        <dbReference type="Proteomes" id="UP000265703"/>
    </source>
</evidence>
<protein>
    <submittedName>
        <fullName evidence="1">Uncharacterized protein</fullName>
    </submittedName>
</protein>
<proteinExistence type="predicted"/>
<dbReference type="EMBL" id="QKYT01000636">
    <property type="protein sequence ID" value="RIA82737.1"/>
    <property type="molecule type" value="Genomic_DNA"/>
</dbReference>
<dbReference type="Proteomes" id="UP000265703">
    <property type="component" value="Unassembled WGS sequence"/>
</dbReference>
<dbReference type="AlphaFoldDB" id="A0A397SFI0"/>